<feature type="domain" description="Peptidase M48" evidence="8">
    <location>
        <begin position="189"/>
        <end position="364"/>
    </location>
</feature>
<keyword evidence="4 6" id="KW-0862">Zinc</keyword>
<dbReference type="CDD" id="cd07332">
    <property type="entry name" value="M48C_Oma1_like"/>
    <property type="match status" value="1"/>
</dbReference>
<gene>
    <name evidence="10" type="ORF">BCF38_102202</name>
    <name evidence="11" type="ORF">SAMN05421539_102202</name>
</gene>
<dbReference type="Proteomes" id="UP000245839">
    <property type="component" value="Unassembled WGS sequence"/>
</dbReference>
<proteinExistence type="inferred from homology"/>
<feature type="domain" description="DUF7092" evidence="9">
    <location>
        <begin position="23"/>
        <end position="101"/>
    </location>
</feature>
<dbReference type="Proteomes" id="UP000251571">
    <property type="component" value="Unassembled WGS sequence"/>
</dbReference>
<dbReference type="PANTHER" id="PTHR22726:SF1">
    <property type="entry name" value="METALLOENDOPEPTIDASE OMA1, MITOCHONDRIAL"/>
    <property type="match status" value="1"/>
</dbReference>
<dbReference type="EMBL" id="UETC01000002">
    <property type="protein sequence ID" value="SSA41365.1"/>
    <property type="molecule type" value="Genomic_DNA"/>
</dbReference>
<dbReference type="EMBL" id="QGDJ01000002">
    <property type="protein sequence ID" value="PWJ20955.1"/>
    <property type="molecule type" value="Genomic_DNA"/>
</dbReference>
<evidence type="ECO:0000256" key="3">
    <source>
        <dbReference type="ARBA" id="ARBA00022801"/>
    </source>
</evidence>
<organism evidence="11 13">
    <name type="scientific">Jannaschia seohaensis</name>
    <dbReference type="NCBI Taxonomy" id="475081"/>
    <lineage>
        <taxon>Bacteria</taxon>
        <taxon>Pseudomonadati</taxon>
        <taxon>Pseudomonadota</taxon>
        <taxon>Alphaproteobacteria</taxon>
        <taxon>Rhodobacterales</taxon>
        <taxon>Roseobacteraceae</taxon>
        <taxon>Jannaschia</taxon>
    </lineage>
</organism>
<dbReference type="InterPro" id="IPR001915">
    <property type="entry name" value="Peptidase_M48"/>
</dbReference>
<accession>A0A2Y9AB24</accession>
<evidence type="ECO:0000313" key="10">
    <source>
        <dbReference type="EMBL" id="PWJ20955.1"/>
    </source>
</evidence>
<keyword evidence="3 6" id="KW-0378">Hydrolase</keyword>
<keyword evidence="7" id="KW-0472">Membrane</keyword>
<dbReference type="GO" id="GO:0051603">
    <property type="term" value="P:proteolysis involved in protein catabolic process"/>
    <property type="evidence" value="ECO:0007669"/>
    <property type="project" value="TreeGrafter"/>
</dbReference>
<dbReference type="GO" id="GO:0016020">
    <property type="term" value="C:membrane"/>
    <property type="evidence" value="ECO:0007669"/>
    <property type="project" value="TreeGrafter"/>
</dbReference>
<evidence type="ECO:0000256" key="1">
    <source>
        <dbReference type="ARBA" id="ARBA00022670"/>
    </source>
</evidence>
<dbReference type="Gene3D" id="3.30.2010.10">
    <property type="entry name" value="Metalloproteases ('zincins'), catalytic domain"/>
    <property type="match status" value="1"/>
</dbReference>
<keyword evidence="12" id="KW-1185">Reference proteome</keyword>
<dbReference type="GO" id="GO:0004222">
    <property type="term" value="F:metalloendopeptidase activity"/>
    <property type="evidence" value="ECO:0007669"/>
    <property type="project" value="InterPro"/>
</dbReference>
<dbReference type="GO" id="GO:0046872">
    <property type="term" value="F:metal ion binding"/>
    <property type="evidence" value="ECO:0007669"/>
    <property type="project" value="UniProtKB-KW"/>
</dbReference>
<name>A0A2Y9AB24_9RHOB</name>
<evidence type="ECO:0000256" key="5">
    <source>
        <dbReference type="ARBA" id="ARBA00023049"/>
    </source>
</evidence>
<keyword evidence="2" id="KW-0479">Metal-binding</keyword>
<evidence type="ECO:0000313" key="11">
    <source>
        <dbReference type="EMBL" id="SSA41365.1"/>
    </source>
</evidence>
<sequence>MSGPWGHAPAPEPSMAPDPGAPVFADYFDGIRALRQRARLRAQTGDRGRVLLIEPPAGEAVRWPVRRIRLLPDQAPGGALAYGLVTGGEARLVVEDEEARDLIERLDPATRAKLPGPPLWRRALMVSAGGVAALAVLLFLVLPGLAGLLARFMDVEAEIAMGEIHYEQTRVFFAQGLEPLRECGSPAGAAALDALTERVAQGVDLPYDLQVAVLDDSARPILNAYAVAGGRIAFFNSMIQAAERPEEIAAILAHEIAHVVNDDPVRHTLQSASGLAVISVLVGDVTGGGLLSGMLGGAIASGYSRDAELAADAFAADQLRSVGLPPSALGEMFQRLRDRYGDVEGLMEHFSTHPALADRIRTADAAGDPPIGRPALTPKQWADLRDICS</sequence>
<protein>
    <submittedName>
        <fullName evidence="10">Peptidase M48-like protein</fullName>
    </submittedName>
    <submittedName>
        <fullName evidence="11">Peptidase family M48</fullName>
    </submittedName>
</protein>
<comment type="cofactor">
    <cofactor evidence="6">
        <name>Zn(2+)</name>
        <dbReference type="ChEBI" id="CHEBI:29105"/>
    </cofactor>
    <text evidence="6">Binds 1 zinc ion per subunit.</text>
</comment>
<evidence type="ECO:0000259" key="8">
    <source>
        <dbReference type="Pfam" id="PF01435"/>
    </source>
</evidence>
<evidence type="ECO:0000256" key="7">
    <source>
        <dbReference type="SAM" id="Phobius"/>
    </source>
</evidence>
<keyword evidence="1 6" id="KW-0645">Protease</keyword>
<evidence type="ECO:0000259" key="9">
    <source>
        <dbReference type="Pfam" id="PF23368"/>
    </source>
</evidence>
<dbReference type="InterPro" id="IPR051156">
    <property type="entry name" value="Mito/Outer_Membr_Metalloprot"/>
</dbReference>
<evidence type="ECO:0000256" key="6">
    <source>
        <dbReference type="RuleBase" id="RU003983"/>
    </source>
</evidence>
<evidence type="ECO:0000313" key="13">
    <source>
        <dbReference type="Proteomes" id="UP000251571"/>
    </source>
</evidence>
<evidence type="ECO:0000313" key="12">
    <source>
        <dbReference type="Proteomes" id="UP000245839"/>
    </source>
</evidence>
<dbReference type="PANTHER" id="PTHR22726">
    <property type="entry name" value="METALLOENDOPEPTIDASE OMA1"/>
    <property type="match status" value="1"/>
</dbReference>
<reference evidence="11 13" key="1">
    <citation type="submission" date="2016-10" db="EMBL/GenBank/DDBJ databases">
        <authorList>
            <person name="Cai Z."/>
        </authorList>
    </citation>
    <scope>NUCLEOTIDE SEQUENCE [LARGE SCALE GENOMIC DNA]</scope>
    <source>
        <strain evidence="11 13">DSM 25227</strain>
    </source>
</reference>
<comment type="similarity">
    <text evidence="6">Belongs to the peptidase M48 family.</text>
</comment>
<keyword evidence="5 6" id="KW-0482">Metalloprotease</keyword>
<dbReference type="Pfam" id="PF01435">
    <property type="entry name" value="Peptidase_M48"/>
    <property type="match status" value="1"/>
</dbReference>
<evidence type="ECO:0000256" key="4">
    <source>
        <dbReference type="ARBA" id="ARBA00022833"/>
    </source>
</evidence>
<keyword evidence="7" id="KW-0812">Transmembrane</keyword>
<reference evidence="10 12" key="2">
    <citation type="submission" date="2018-03" db="EMBL/GenBank/DDBJ databases">
        <title>Genomic Encyclopedia of Archaeal and Bacterial Type Strains, Phase II (KMG-II): from individual species to whole genera.</title>
        <authorList>
            <person name="Goeker M."/>
        </authorList>
    </citation>
    <scope>NUCLEOTIDE SEQUENCE [LARGE SCALE GENOMIC DNA]</scope>
    <source>
        <strain evidence="10 12">DSM 25227</strain>
    </source>
</reference>
<feature type="transmembrane region" description="Helical" evidence="7">
    <location>
        <begin position="123"/>
        <end position="149"/>
    </location>
</feature>
<dbReference type="Pfam" id="PF23368">
    <property type="entry name" value="DUF7092"/>
    <property type="match status" value="1"/>
</dbReference>
<dbReference type="AlphaFoldDB" id="A0A2Y9AB24"/>
<keyword evidence="7" id="KW-1133">Transmembrane helix</keyword>
<evidence type="ECO:0000256" key="2">
    <source>
        <dbReference type="ARBA" id="ARBA00022723"/>
    </source>
</evidence>
<dbReference type="InterPro" id="IPR055518">
    <property type="entry name" value="DUF7092"/>
</dbReference>